<dbReference type="InterPro" id="IPR036291">
    <property type="entry name" value="NAD(P)-bd_dom_sf"/>
</dbReference>
<feature type="domain" description="NAD-dependent epimerase/dehydratase" evidence="1">
    <location>
        <begin position="4"/>
        <end position="211"/>
    </location>
</feature>
<proteinExistence type="predicted"/>
<dbReference type="EMBL" id="SLWQ01000001">
    <property type="protein sequence ID" value="TCO43174.1"/>
    <property type="molecule type" value="Genomic_DNA"/>
</dbReference>
<evidence type="ECO:0000313" key="2">
    <source>
        <dbReference type="EMBL" id="TCO43174.1"/>
    </source>
</evidence>
<dbReference type="Proteomes" id="UP000294862">
    <property type="component" value="Unassembled WGS sequence"/>
</dbReference>
<dbReference type="SUPFAM" id="SSF51735">
    <property type="entry name" value="NAD(P)-binding Rossmann-fold domains"/>
    <property type="match status" value="1"/>
</dbReference>
<evidence type="ECO:0000259" key="1">
    <source>
        <dbReference type="Pfam" id="PF01370"/>
    </source>
</evidence>
<gene>
    <name evidence="2" type="ORF">EV148_101593</name>
</gene>
<organism evidence="2 3">
    <name type="scientific">Dokdonella fugitiva</name>
    <dbReference type="NCBI Taxonomy" id="328517"/>
    <lineage>
        <taxon>Bacteria</taxon>
        <taxon>Pseudomonadati</taxon>
        <taxon>Pseudomonadota</taxon>
        <taxon>Gammaproteobacteria</taxon>
        <taxon>Lysobacterales</taxon>
        <taxon>Rhodanobacteraceae</taxon>
        <taxon>Dokdonella</taxon>
    </lineage>
</organism>
<dbReference type="Pfam" id="PF01370">
    <property type="entry name" value="Epimerase"/>
    <property type="match status" value="1"/>
</dbReference>
<accession>A0A4R2IEU5</accession>
<reference evidence="2 3" key="1">
    <citation type="journal article" date="2015" name="Stand. Genomic Sci.">
        <title>Genomic Encyclopedia of Bacterial and Archaeal Type Strains, Phase III: the genomes of soil and plant-associated and newly described type strains.</title>
        <authorList>
            <person name="Whitman W.B."/>
            <person name="Woyke T."/>
            <person name="Klenk H.P."/>
            <person name="Zhou Y."/>
            <person name="Lilburn T.G."/>
            <person name="Beck B.J."/>
            <person name="De Vos P."/>
            <person name="Vandamme P."/>
            <person name="Eisen J.A."/>
            <person name="Garrity G."/>
            <person name="Hugenholtz P."/>
            <person name="Kyrpides N.C."/>
        </authorList>
    </citation>
    <scope>NUCLEOTIDE SEQUENCE [LARGE SCALE GENOMIC DNA]</scope>
    <source>
        <strain evidence="2 3">A3</strain>
    </source>
</reference>
<dbReference type="AlphaFoldDB" id="A0A4R2IEU5"/>
<protein>
    <submittedName>
        <fullName evidence="2">Nucleoside-diphosphate-sugar epimerase</fullName>
    </submittedName>
</protein>
<name>A0A4R2IEU5_9GAMM</name>
<dbReference type="InterPro" id="IPR050177">
    <property type="entry name" value="Lipid_A_modif_metabolic_enz"/>
</dbReference>
<evidence type="ECO:0000313" key="3">
    <source>
        <dbReference type="Proteomes" id="UP000294862"/>
    </source>
</evidence>
<sequence length="322" mass="34849">MKRVLIVGGSGFIGTRLASLLLELGHDVVIFDKAPSTVHASRIVRGDVRDAAALRAAVEGVDAIVALAAEHRDDVRPASLYHDVNVGGAANLVRAATQAGVRRIVFVSSVAVYGLDQPLAGENAPLRPAGDYGRSKVLAERIHDEWVAGDPRRSLMTLRPVVVFGEGNRGNVYTLAEQLRRGRFAMVGSGRNRKAIAYVGNLVEFIARNLDGARGRIVLNYADPPDYRSGELVARLCELLGRIPPRHHLPYPLALAAGRAFDALAWLLGRPLPFSAARVRKFCARTQVSIAALQATGFARPFTLDEGLARMVDAMRRQAAQR</sequence>
<dbReference type="Gene3D" id="3.40.50.720">
    <property type="entry name" value="NAD(P)-binding Rossmann-like Domain"/>
    <property type="match status" value="1"/>
</dbReference>
<dbReference type="InterPro" id="IPR001509">
    <property type="entry name" value="Epimerase_deHydtase"/>
</dbReference>
<dbReference type="PANTHER" id="PTHR43245">
    <property type="entry name" value="BIFUNCTIONAL POLYMYXIN RESISTANCE PROTEIN ARNA"/>
    <property type="match status" value="1"/>
</dbReference>
<keyword evidence="3" id="KW-1185">Reference proteome</keyword>
<comment type="caution">
    <text evidence="2">The sequence shown here is derived from an EMBL/GenBank/DDBJ whole genome shotgun (WGS) entry which is preliminary data.</text>
</comment>